<protein>
    <submittedName>
        <fullName evidence="1">Uncharacterized protein</fullName>
    </submittedName>
</protein>
<keyword evidence="2" id="KW-1185">Reference proteome</keyword>
<accession>A0ACD3AGZ6</accession>
<proteinExistence type="predicted"/>
<dbReference type="Proteomes" id="UP000308600">
    <property type="component" value="Unassembled WGS sequence"/>
</dbReference>
<sequence>MSIPPNQIVILPESGTILELLLQYMYHQPQPDLSLLDFDTLIALGEAAEKYQVYSALEICRVYLSLSIPDHPLRVLSFALKHNRTSLIDEAAKETIGEPLEGLISALQPHHFVAWVKYHRAWMDTLSKVYQFRDPLLRHWEGSKDADGPGTKLMVNPCEVWAELWGTVAHQLQGKPEMLLQIDEVFRQTRELLGLRCRACERLIVDWQAEVEWGLEKIPKLSTYL</sequence>
<evidence type="ECO:0000313" key="2">
    <source>
        <dbReference type="Proteomes" id="UP000308600"/>
    </source>
</evidence>
<organism evidence="1 2">
    <name type="scientific">Pluteus cervinus</name>
    <dbReference type="NCBI Taxonomy" id="181527"/>
    <lineage>
        <taxon>Eukaryota</taxon>
        <taxon>Fungi</taxon>
        <taxon>Dikarya</taxon>
        <taxon>Basidiomycota</taxon>
        <taxon>Agaricomycotina</taxon>
        <taxon>Agaricomycetes</taxon>
        <taxon>Agaricomycetidae</taxon>
        <taxon>Agaricales</taxon>
        <taxon>Pluteineae</taxon>
        <taxon>Pluteaceae</taxon>
        <taxon>Pluteus</taxon>
    </lineage>
</organism>
<reference evidence="1 2" key="1">
    <citation type="journal article" date="2019" name="Nat. Ecol. Evol.">
        <title>Megaphylogeny resolves global patterns of mushroom evolution.</title>
        <authorList>
            <person name="Varga T."/>
            <person name="Krizsan K."/>
            <person name="Foldi C."/>
            <person name="Dima B."/>
            <person name="Sanchez-Garcia M."/>
            <person name="Sanchez-Ramirez S."/>
            <person name="Szollosi G.J."/>
            <person name="Szarkandi J.G."/>
            <person name="Papp V."/>
            <person name="Albert L."/>
            <person name="Andreopoulos W."/>
            <person name="Angelini C."/>
            <person name="Antonin V."/>
            <person name="Barry K.W."/>
            <person name="Bougher N.L."/>
            <person name="Buchanan P."/>
            <person name="Buyck B."/>
            <person name="Bense V."/>
            <person name="Catcheside P."/>
            <person name="Chovatia M."/>
            <person name="Cooper J."/>
            <person name="Damon W."/>
            <person name="Desjardin D."/>
            <person name="Finy P."/>
            <person name="Geml J."/>
            <person name="Haridas S."/>
            <person name="Hughes K."/>
            <person name="Justo A."/>
            <person name="Karasinski D."/>
            <person name="Kautmanova I."/>
            <person name="Kiss B."/>
            <person name="Kocsube S."/>
            <person name="Kotiranta H."/>
            <person name="LaButti K.M."/>
            <person name="Lechner B.E."/>
            <person name="Liimatainen K."/>
            <person name="Lipzen A."/>
            <person name="Lukacs Z."/>
            <person name="Mihaltcheva S."/>
            <person name="Morgado L.N."/>
            <person name="Niskanen T."/>
            <person name="Noordeloos M.E."/>
            <person name="Ohm R.A."/>
            <person name="Ortiz-Santana B."/>
            <person name="Ovrebo C."/>
            <person name="Racz N."/>
            <person name="Riley R."/>
            <person name="Savchenko A."/>
            <person name="Shiryaev A."/>
            <person name="Soop K."/>
            <person name="Spirin V."/>
            <person name="Szebenyi C."/>
            <person name="Tomsovsky M."/>
            <person name="Tulloss R.E."/>
            <person name="Uehling J."/>
            <person name="Grigoriev I.V."/>
            <person name="Vagvolgyi C."/>
            <person name="Papp T."/>
            <person name="Martin F.M."/>
            <person name="Miettinen O."/>
            <person name="Hibbett D.S."/>
            <person name="Nagy L.G."/>
        </authorList>
    </citation>
    <scope>NUCLEOTIDE SEQUENCE [LARGE SCALE GENOMIC DNA]</scope>
    <source>
        <strain evidence="1 2">NL-1719</strain>
    </source>
</reference>
<gene>
    <name evidence="1" type="ORF">BDN72DRAFT_861592</name>
</gene>
<evidence type="ECO:0000313" key="1">
    <source>
        <dbReference type="EMBL" id="TFK64117.1"/>
    </source>
</evidence>
<name>A0ACD3AGZ6_9AGAR</name>
<dbReference type="EMBL" id="ML208488">
    <property type="protein sequence ID" value="TFK64117.1"/>
    <property type="molecule type" value="Genomic_DNA"/>
</dbReference>